<evidence type="ECO:0000259" key="3">
    <source>
        <dbReference type="Pfam" id="PF01323"/>
    </source>
</evidence>
<dbReference type="InterPro" id="IPR001853">
    <property type="entry name" value="DSBA-like_thioredoxin_dom"/>
</dbReference>
<dbReference type="CDD" id="cd03022">
    <property type="entry name" value="DsbA_HCCA_Iso"/>
    <property type="match status" value="1"/>
</dbReference>
<dbReference type="Pfam" id="PF01323">
    <property type="entry name" value="DSBA"/>
    <property type="match status" value="1"/>
</dbReference>
<dbReference type="GO" id="GO:0018845">
    <property type="term" value="F:2-hydroxychromene-2-carboxylate isomerase activity"/>
    <property type="evidence" value="ECO:0007669"/>
    <property type="project" value="UniProtKB-UniRule"/>
</dbReference>
<dbReference type="InterPro" id="IPR051924">
    <property type="entry name" value="GST_Kappa/NadH"/>
</dbReference>
<evidence type="ECO:0000256" key="1">
    <source>
        <dbReference type="PIRNR" id="PIRNR006386"/>
    </source>
</evidence>
<dbReference type="InterPro" id="IPR014440">
    <property type="entry name" value="HCCAis_GSTk"/>
</dbReference>
<accession>A0A1I3LQ12</accession>
<dbReference type="EC" id="5.99.1.4" evidence="1"/>
<dbReference type="InterPro" id="IPR036249">
    <property type="entry name" value="Thioredoxin-like_sf"/>
</dbReference>
<name>A0A1I3LQ12_9RHOB</name>
<comment type="catalytic activity">
    <reaction evidence="1">
        <text>2-hydroxychromene-2-carboxylate = (3E)-4-(2-hydroxyphenyl)-2-oxobut-3-enoate</text>
        <dbReference type="Rhea" id="RHEA:27401"/>
        <dbReference type="ChEBI" id="CHEBI:59350"/>
        <dbReference type="ChEBI" id="CHEBI:59353"/>
        <dbReference type="EC" id="5.99.1.4"/>
    </reaction>
</comment>
<dbReference type="OrthoDB" id="5244108at2"/>
<keyword evidence="5" id="KW-1185">Reference proteome</keyword>
<dbReference type="GO" id="GO:0004364">
    <property type="term" value="F:glutathione transferase activity"/>
    <property type="evidence" value="ECO:0007669"/>
    <property type="project" value="TreeGrafter"/>
</dbReference>
<dbReference type="InterPro" id="IPR044087">
    <property type="entry name" value="NahD-like"/>
</dbReference>
<evidence type="ECO:0000313" key="4">
    <source>
        <dbReference type="EMBL" id="SFI86874.1"/>
    </source>
</evidence>
<dbReference type="GO" id="GO:1901170">
    <property type="term" value="P:naphthalene catabolic process"/>
    <property type="evidence" value="ECO:0007669"/>
    <property type="project" value="InterPro"/>
</dbReference>
<proteinExistence type="inferred from homology"/>
<feature type="domain" description="DSBA-like thioredoxin" evidence="3">
    <location>
        <begin position="6"/>
        <end position="192"/>
    </location>
</feature>
<dbReference type="PANTHER" id="PTHR42943:SF2">
    <property type="entry name" value="GLUTATHIONE S-TRANSFERASE KAPPA 1"/>
    <property type="match status" value="1"/>
</dbReference>
<reference evidence="4 5" key="1">
    <citation type="submission" date="2016-10" db="EMBL/GenBank/DDBJ databases">
        <authorList>
            <person name="de Groot N.N."/>
        </authorList>
    </citation>
    <scope>NUCLEOTIDE SEQUENCE [LARGE SCALE GENOMIC DNA]</scope>
    <source>
        <strain evidence="4 5">CGMCC 1.11030</strain>
    </source>
</reference>
<dbReference type="GO" id="GO:0006749">
    <property type="term" value="P:glutathione metabolic process"/>
    <property type="evidence" value="ECO:0007669"/>
    <property type="project" value="TreeGrafter"/>
</dbReference>
<evidence type="ECO:0000313" key="5">
    <source>
        <dbReference type="Proteomes" id="UP000199377"/>
    </source>
</evidence>
<dbReference type="GO" id="GO:0004602">
    <property type="term" value="F:glutathione peroxidase activity"/>
    <property type="evidence" value="ECO:0007669"/>
    <property type="project" value="TreeGrafter"/>
</dbReference>
<keyword evidence="1 4" id="KW-0413">Isomerase</keyword>
<dbReference type="RefSeq" id="WP_092863364.1">
    <property type="nucleotide sequence ID" value="NZ_FOQH01000010.1"/>
</dbReference>
<comment type="similarity">
    <text evidence="1">Belongs to the GST superfamily. NadH family.</text>
</comment>
<dbReference type="PANTHER" id="PTHR42943">
    <property type="entry name" value="GLUTATHIONE S-TRANSFERASE KAPPA"/>
    <property type="match status" value="1"/>
</dbReference>
<feature type="active site" description="Nucleophile" evidence="2">
    <location>
        <position position="14"/>
    </location>
</feature>
<protein>
    <recommendedName>
        <fullName evidence="1">2-hydroxychromene-2-carboxylate isomerase</fullName>
        <ecNumber evidence="1">5.99.1.4</ecNumber>
    </recommendedName>
</protein>
<dbReference type="Proteomes" id="UP000199377">
    <property type="component" value="Unassembled WGS sequence"/>
</dbReference>
<gene>
    <name evidence="4" type="ORF">SAMN05216258_110134</name>
</gene>
<dbReference type="EMBL" id="FOQH01000010">
    <property type="protein sequence ID" value="SFI86874.1"/>
    <property type="molecule type" value="Genomic_DNA"/>
</dbReference>
<organism evidence="4 5">
    <name type="scientific">Albimonas pacifica</name>
    <dbReference type="NCBI Taxonomy" id="1114924"/>
    <lineage>
        <taxon>Bacteria</taxon>
        <taxon>Pseudomonadati</taxon>
        <taxon>Pseudomonadota</taxon>
        <taxon>Alphaproteobacteria</taxon>
        <taxon>Rhodobacterales</taxon>
        <taxon>Paracoccaceae</taxon>
        <taxon>Albimonas</taxon>
    </lineage>
</organism>
<dbReference type="AlphaFoldDB" id="A0A1I3LQ12"/>
<dbReference type="Gene3D" id="3.40.30.10">
    <property type="entry name" value="Glutaredoxin"/>
    <property type="match status" value="1"/>
</dbReference>
<dbReference type="PIRSF" id="PIRSF006386">
    <property type="entry name" value="HCCAis_GSTk"/>
    <property type="match status" value="1"/>
</dbReference>
<sequence length="201" mass="21832">MTRPRLTFWFEFASTYSHLAVQRAEALADARGVALDWRPILLGPIFAAQGWTTSPFNQLPVKGANMWRDMERQAEKLGLPPIVRPDPFPQNSLLAARVATTLAPETRPAFAREVFLAEFARGETIADPAVIGRALAAAGQPVESVLELAAEPEAKAALRAATEEAQALGVFGAPTFTTADGELFWGNDRFEDALDWALARG</sequence>
<evidence type="ECO:0000256" key="2">
    <source>
        <dbReference type="PIRSR" id="PIRSR006386-1"/>
    </source>
</evidence>
<dbReference type="SUPFAM" id="SSF52833">
    <property type="entry name" value="Thioredoxin-like"/>
    <property type="match status" value="1"/>
</dbReference>